<accession>A0A5C2S589</accession>
<sequence length="159" mass="18168">MSRARRKGIFVRRRSPWSNPPVRSGNVYAPVWAHLAFCAFSRLRGSSYKYAHNFILSFYELSLGLPFGVAARTTAVTGTLYGNEWGHPPRDHGRDGALQTSELEGLYLPFTRRSSPVYQHMWVTVHGTCTFSTSMSLASNQVAERLLERDVQWGHEKWY</sequence>
<evidence type="ECO:0000313" key="2">
    <source>
        <dbReference type="Proteomes" id="UP000313359"/>
    </source>
</evidence>
<dbReference type="Proteomes" id="UP000313359">
    <property type="component" value="Unassembled WGS sequence"/>
</dbReference>
<reference evidence="1" key="1">
    <citation type="journal article" date="2018" name="Genome Biol. Evol.">
        <title>Genomics and development of Lentinus tigrinus, a white-rot wood-decaying mushroom with dimorphic fruiting bodies.</title>
        <authorList>
            <person name="Wu B."/>
            <person name="Xu Z."/>
            <person name="Knudson A."/>
            <person name="Carlson A."/>
            <person name="Chen N."/>
            <person name="Kovaka S."/>
            <person name="LaButti K."/>
            <person name="Lipzen A."/>
            <person name="Pennachio C."/>
            <person name="Riley R."/>
            <person name="Schakwitz W."/>
            <person name="Umezawa K."/>
            <person name="Ohm R.A."/>
            <person name="Grigoriev I.V."/>
            <person name="Nagy L.G."/>
            <person name="Gibbons J."/>
            <person name="Hibbett D."/>
        </authorList>
    </citation>
    <scope>NUCLEOTIDE SEQUENCE [LARGE SCALE GENOMIC DNA]</scope>
    <source>
        <strain evidence="1">ALCF2SS1-6</strain>
    </source>
</reference>
<evidence type="ECO:0000313" key="1">
    <source>
        <dbReference type="EMBL" id="RPD58841.1"/>
    </source>
</evidence>
<keyword evidence="2" id="KW-1185">Reference proteome</keyword>
<dbReference type="EMBL" id="ML122273">
    <property type="protein sequence ID" value="RPD58841.1"/>
    <property type="molecule type" value="Genomic_DNA"/>
</dbReference>
<proteinExistence type="predicted"/>
<name>A0A5C2S589_9APHY</name>
<protein>
    <submittedName>
        <fullName evidence="1">Uncharacterized protein</fullName>
    </submittedName>
</protein>
<organism evidence="1 2">
    <name type="scientific">Lentinus tigrinus ALCF2SS1-6</name>
    <dbReference type="NCBI Taxonomy" id="1328759"/>
    <lineage>
        <taxon>Eukaryota</taxon>
        <taxon>Fungi</taxon>
        <taxon>Dikarya</taxon>
        <taxon>Basidiomycota</taxon>
        <taxon>Agaricomycotina</taxon>
        <taxon>Agaricomycetes</taxon>
        <taxon>Polyporales</taxon>
        <taxon>Polyporaceae</taxon>
        <taxon>Lentinus</taxon>
    </lineage>
</organism>
<dbReference type="AlphaFoldDB" id="A0A5C2S589"/>
<gene>
    <name evidence="1" type="ORF">L227DRAFT_178296</name>
</gene>